<gene>
    <name evidence="1" type="ORF">CHH72_01135</name>
</gene>
<evidence type="ECO:0000313" key="1">
    <source>
        <dbReference type="EMBL" id="PAE90524.1"/>
    </source>
</evidence>
<dbReference type="InterPro" id="IPR009343">
    <property type="entry name" value="DUF1002"/>
</dbReference>
<protein>
    <submittedName>
        <fullName evidence="1">DUF1002 domain-containing protein</fullName>
    </submittedName>
</protein>
<comment type="caution">
    <text evidence="1">The sequence shown here is derived from an EMBL/GenBank/DDBJ whole genome shotgun (WGS) entry which is preliminary data.</text>
</comment>
<organism evidence="1 2">
    <name type="scientific">Shouchella clausii</name>
    <name type="common">Alkalihalobacillus clausii</name>
    <dbReference type="NCBI Taxonomy" id="79880"/>
    <lineage>
        <taxon>Bacteria</taxon>
        <taxon>Bacillati</taxon>
        <taxon>Bacillota</taxon>
        <taxon>Bacilli</taxon>
        <taxon>Bacillales</taxon>
        <taxon>Bacillaceae</taxon>
        <taxon>Shouchella</taxon>
    </lineage>
</organism>
<dbReference type="EMBL" id="NPCC01000004">
    <property type="protein sequence ID" value="PAE90524.1"/>
    <property type="molecule type" value="Genomic_DNA"/>
</dbReference>
<name>A0A268P433_SHOCL</name>
<dbReference type="RefSeq" id="WP_011246555.1">
    <property type="nucleotide sequence ID" value="NZ_BOQQ01000005.1"/>
</dbReference>
<dbReference type="Pfam" id="PF06207">
    <property type="entry name" value="DUF1002"/>
    <property type="match status" value="1"/>
</dbReference>
<sequence>MRTTLKKISIALTALLLVISFMPKLAFADAVPGDVIVTLGQNLSEEQKKDVLKRMELPDEYETIYVTNEEEHLYLGQYISASQIGNKALSSSKITIAPAGTGIQVTSDRISWVSNEMYANALVTAGVQDAEVYVTAPFEVSGTAALTGLIKAYETAADLDIPEEQKTVANEEMIRTAELAESIGSEEANELITRVKEEIASTDIKTEEEMRTIIIKLADEINVTLSDQETDELTALFMKMKDLDIDWDHLKDQLSKVRENFGNFVESEEAKSFLDSFIDAMKRFFDSIADLFRS</sequence>
<dbReference type="OMA" id="SIWNAIV"/>
<reference evidence="1 2" key="1">
    <citation type="submission" date="2017-07" db="EMBL/GenBank/DDBJ databases">
        <title>Isolation and whole genome analysis of endospore-forming bacteria from heroin.</title>
        <authorList>
            <person name="Kalinowski J."/>
            <person name="Ahrens B."/>
            <person name="Al-Dilaimi A."/>
            <person name="Winkler A."/>
            <person name="Wibberg D."/>
            <person name="Schleenbecker U."/>
            <person name="Ruckert C."/>
            <person name="Wolfel R."/>
            <person name="Grass G."/>
        </authorList>
    </citation>
    <scope>NUCLEOTIDE SEQUENCE [LARGE SCALE GENOMIC DNA]</scope>
    <source>
        <strain evidence="1 2">7539</strain>
    </source>
</reference>
<dbReference type="AlphaFoldDB" id="A0A268P433"/>
<dbReference type="Proteomes" id="UP000216207">
    <property type="component" value="Unassembled WGS sequence"/>
</dbReference>
<evidence type="ECO:0000313" key="2">
    <source>
        <dbReference type="Proteomes" id="UP000216207"/>
    </source>
</evidence>
<accession>A0A268P433</accession>
<proteinExistence type="predicted"/>